<evidence type="ECO:0000313" key="3">
    <source>
        <dbReference type="EMBL" id="ELU10423.1"/>
    </source>
</evidence>
<dbReference type="EnsemblMetazoa" id="CapteT209667">
    <property type="protein sequence ID" value="CapteP209667"/>
    <property type="gene ID" value="CapteG209667"/>
</dbReference>
<name>R7UUV9_CAPTE</name>
<dbReference type="AlphaFoldDB" id="R7UUV9"/>
<dbReference type="InterPro" id="IPR003591">
    <property type="entry name" value="Leu-rich_rpt_typical-subtyp"/>
</dbReference>
<dbReference type="STRING" id="283909.R7UUV9"/>
<dbReference type="OMA" id="FWKENTR"/>
<proteinExistence type="predicted"/>
<evidence type="ECO:0000313" key="5">
    <source>
        <dbReference type="Proteomes" id="UP000014760"/>
    </source>
</evidence>
<dbReference type="PANTHER" id="PTHR48051:SF1">
    <property type="entry name" value="RAS SUPPRESSOR PROTEIN 1"/>
    <property type="match status" value="1"/>
</dbReference>
<accession>R7UUV9</accession>
<dbReference type="Proteomes" id="UP000014760">
    <property type="component" value="Unassembled WGS sequence"/>
</dbReference>
<dbReference type="InterPro" id="IPR050216">
    <property type="entry name" value="LRR_domain-containing"/>
</dbReference>
<sequence length="633" mass="72406">MYIMQQFRVRWQTETSDWHTASNGVKQGRVPDVQKPRRLLRKPQAPVKLPEVTKEVHSTSSKSQPTNTSPSFFYYETFDRNVISPPPPSQFDTHSDFSTISYRKRLPGYNTSFLMRNPRDELKYVLDNHYRQSTALGTYVEGKSLVRSYKPKGPEGFPFRTPHIQNQRQPLLGIIEPYDETYKRPEFTLQDFLYKLSTEECMPLEKTKKIVLSRHNYKQIQKLIQRQYQSQPTEISTIDMQIPDEVCKPSSRIPQRQLLVEMAALVREQISQVMDMDMTTIIRPLPRYSPSHKPGSSAPHTEIVLLENSPGQGPRRLLQDTELPGKDGLFQGGHAKYFQGSGRSTSPFGSENDGMISPTEIAVLDSLMNGGVALSLKAHFISDLPDIDPLANTITYLNLSFNDFRIFPYEVISMSQLVTLKLRNNPLKELPADIYKLKNLKTLVFSFCVISSVPIGLFQLKRLKHLDMSYNKISFIPNEIRNLENLTELNLEGNELAAMPAGALRLPGLQYLKVRNNFMHPLFWKENTTREPQRLMDMAALIFKQMNLPQNDSYLSEHMKQAFANHSRCDTCGGPMYGPGLRTIRPVSKIFGIKNLPFLFCSCSPYCCNNFTNNSETLMNVLYGRDAGRYSNG</sequence>
<dbReference type="InterPro" id="IPR032675">
    <property type="entry name" value="LRR_dom_sf"/>
</dbReference>
<dbReference type="EMBL" id="KB297495">
    <property type="protein sequence ID" value="ELU10423.1"/>
    <property type="molecule type" value="Genomic_DNA"/>
</dbReference>
<keyword evidence="5" id="KW-1185">Reference proteome</keyword>
<dbReference type="Gene3D" id="3.80.10.10">
    <property type="entry name" value="Ribonuclease Inhibitor"/>
    <property type="match status" value="1"/>
</dbReference>
<dbReference type="PROSITE" id="PS51450">
    <property type="entry name" value="LRR"/>
    <property type="match status" value="1"/>
</dbReference>
<organism evidence="3">
    <name type="scientific">Capitella teleta</name>
    <name type="common">Polychaete worm</name>
    <dbReference type="NCBI Taxonomy" id="283909"/>
    <lineage>
        <taxon>Eukaryota</taxon>
        <taxon>Metazoa</taxon>
        <taxon>Spiralia</taxon>
        <taxon>Lophotrochozoa</taxon>
        <taxon>Annelida</taxon>
        <taxon>Polychaeta</taxon>
        <taxon>Sedentaria</taxon>
        <taxon>Scolecida</taxon>
        <taxon>Capitellidae</taxon>
        <taxon>Capitella</taxon>
    </lineage>
</organism>
<reference evidence="5" key="1">
    <citation type="submission" date="2012-12" db="EMBL/GenBank/DDBJ databases">
        <authorList>
            <person name="Hellsten U."/>
            <person name="Grimwood J."/>
            <person name="Chapman J.A."/>
            <person name="Shapiro H."/>
            <person name="Aerts A."/>
            <person name="Otillar R.P."/>
            <person name="Terry A.Y."/>
            <person name="Boore J.L."/>
            <person name="Simakov O."/>
            <person name="Marletaz F."/>
            <person name="Cho S.-J."/>
            <person name="Edsinger-Gonzales E."/>
            <person name="Havlak P."/>
            <person name="Kuo D.-H."/>
            <person name="Larsson T."/>
            <person name="Lv J."/>
            <person name="Arendt D."/>
            <person name="Savage R."/>
            <person name="Osoegawa K."/>
            <person name="de Jong P."/>
            <person name="Lindberg D.R."/>
            <person name="Seaver E.C."/>
            <person name="Weisblat D.A."/>
            <person name="Putnam N.H."/>
            <person name="Grigoriev I.V."/>
            <person name="Rokhsar D.S."/>
        </authorList>
    </citation>
    <scope>NUCLEOTIDE SEQUENCE</scope>
    <source>
        <strain evidence="5">I ESC-2004</strain>
    </source>
</reference>
<gene>
    <name evidence="3" type="ORF">CAPTEDRAFT_209667</name>
</gene>
<evidence type="ECO:0008006" key="6">
    <source>
        <dbReference type="Google" id="ProtNLM"/>
    </source>
</evidence>
<dbReference type="SUPFAM" id="SSF52058">
    <property type="entry name" value="L domain-like"/>
    <property type="match status" value="1"/>
</dbReference>
<reference evidence="4" key="3">
    <citation type="submission" date="2015-06" db="UniProtKB">
        <authorList>
            <consortium name="EnsemblMetazoa"/>
        </authorList>
    </citation>
    <scope>IDENTIFICATION</scope>
</reference>
<dbReference type="OrthoDB" id="660555at2759"/>
<reference evidence="3 5" key="2">
    <citation type="journal article" date="2013" name="Nature">
        <title>Insights into bilaterian evolution from three spiralian genomes.</title>
        <authorList>
            <person name="Simakov O."/>
            <person name="Marletaz F."/>
            <person name="Cho S.J."/>
            <person name="Edsinger-Gonzales E."/>
            <person name="Havlak P."/>
            <person name="Hellsten U."/>
            <person name="Kuo D.H."/>
            <person name="Larsson T."/>
            <person name="Lv J."/>
            <person name="Arendt D."/>
            <person name="Savage R."/>
            <person name="Osoegawa K."/>
            <person name="de Jong P."/>
            <person name="Grimwood J."/>
            <person name="Chapman J.A."/>
            <person name="Shapiro H."/>
            <person name="Aerts A."/>
            <person name="Otillar R.P."/>
            <person name="Terry A.Y."/>
            <person name="Boore J.L."/>
            <person name="Grigoriev I.V."/>
            <person name="Lindberg D.R."/>
            <person name="Seaver E.C."/>
            <person name="Weisblat D.A."/>
            <person name="Putnam N.H."/>
            <person name="Rokhsar D.S."/>
        </authorList>
    </citation>
    <scope>NUCLEOTIDE SEQUENCE</scope>
    <source>
        <strain evidence="3 5">I ESC-2004</strain>
    </source>
</reference>
<keyword evidence="2" id="KW-0677">Repeat</keyword>
<dbReference type="HOGENOM" id="CLU_029290_0_0_1"/>
<dbReference type="GO" id="GO:0005737">
    <property type="term" value="C:cytoplasm"/>
    <property type="evidence" value="ECO:0007669"/>
    <property type="project" value="TreeGrafter"/>
</dbReference>
<dbReference type="SMART" id="SM00369">
    <property type="entry name" value="LRR_TYP"/>
    <property type="match status" value="3"/>
</dbReference>
<evidence type="ECO:0000313" key="4">
    <source>
        <dbReference type="EnsemblMetazoa" id="CapteP209667"/>
    </source>
</evidence>
<dbReference type="InterPro" id="IPR001611">
    <property type="entry name" value="Leu-rich_rpt"/>
</dbReference>
<dbReference type="EMBL" id="AMQN01006048">
    <property type="status" value="NOT_ANNOTATED_CDS"/>
    <property type="molecule type" value="Genomic_DNA"/>
</dbReference>
<keyword evidence="1" id="KW-0433">Leucine-rich repeat</keyword>
<evidence type="ECO:0000256" key="1">
    <source>
        <dbReference type="ARBA" id="ARBA00022614"/>
    </source>
</evidence>
<protein>
    <recommendedName>
        <fullName evidence="6">Leucine-rich repeat-containing protein 63</fullName>
    </recommendedName>
</protein>
<dbReference type="EMBL" id="AMQN01006047">
    <property type="status" value="NOT_ANNOTATED_CDS"/>
    <property type="molecule type" value="Genomic_DNA"/>
</dbReference>
<evidence type="ECO:0000256" key="2">
    <source>
        <dbReference type="ARBA" id="ARBA00022737"/>
    </source>
</evidence>
<dbReference type="Pfam" id="PF13855">
    <property type="entry name" value="LRR_8"/>
    <property type="match status" value="1"/>
</dbReference>
<dbReference type="PANTHER" id="PTHR48051">
    <property type="match status" value="1"/>
</dbReference>